<dbReference type="RefSeq" id="WP_394837671.1">
    <property type="nucleotide sequence ID" value="NZ_CP089929.1"/>
</dbReference>
<dbReference type="InterPro" id="IPR014784">
    <property type="entry name" value="Cu2_ascorb_mOase-like_C"/>
</dbReference>
<evidence type="ECO:0000313" key="2">
    <source>
        <dbReference type="EMBL" id="WXB07999.1"/>
    </source>
</evidence>
<dbReference type="PROSITE" id="PS51257">
    <property type="entry name" value="PROKAR_LIPOPROTEIN"/>
    <property type="match status" value="1"/>
</dbReference>
<evidence type="ECO:0008006" key="4">
    <source>
        <dbReference type="Google" id="ProtNLM"/>
    </source>
</evidence>
<dbReference type="Proteomes" id="UP001374803">
    <property type="component" value="Chromosome"/>
</dbReference>
<keyword evidence="1" id="KW-0732">Signal</keyword>
<evidence type="ECO:0000313" key="3">
    <source>
        <dbReference type="Proteomes" id="UP001374803"/>
    </source>
</evidence>
<protein>
    <recommendedName>
        <fullName evidence="4">Copper type II ascorbate-dependent monooxygenase C-terminal domain-containing protein</fullName>
    </recommendedName>
</protein>
<accession>A0ABZ2LAQ5</accession>
<gene>
    <name evidence="2" type="ORF">LVJ94_12250</name>
</gene>
<proteinExistence type="predicted"/>
<reference evidence="2" key="1">
    <citation type="submission" date="2021-12" db="EMBL/GenBank/DDBJ databases">
        <title>Discovery of the Pendulisporaceae a myxobacterial family with distinct sporulation behavior and unique specialized metabolism.</title>
        <authorList>
            <person name="Garcia R."/>
            <person name="Popoff A."/>
            <person name="Bader C.D."/>
            <person name="Loehr J."/>
            <person name="Walesch S."/>
            <person name="Walt C."/>
            <person name="Boldt J."/>
            <person name="Bunk B."/>
            <person name="Haeckl F.J.F.P.J."/>
            <person name="Gunesch A.P."/>
            <person name="Birkelbach J."/>
            <person name="Nuebel U."/>
            <person name="Pietschmann T."/>
            <person name="Bach T."/>
            <person name="Mueller R."/>
        </authorList>
    </citation>
    <scope>NUCLEOTIDE SEQUENCE</scope>
    <source>
        <strain evidence="2">MSr11367</strain>
    </source>
</reference>
<feature type="signal peptide" evidence="1">
    <location>
        <begin position="1"/>
        <end position="20"/>
    </location>
</feature>
<sequence>MLNKAFAVVLALGLAGVAACSSSDSPSQPPAACDATKASLCYSRQMICVAGNSDTKCETCPAGSYASSSGACENLGAPKMQHQFQTWTIPPYTEYRGKCQSWTLNNAEPLYVNAVELEQNEESHHSIWTFVPDDRFAGPDGTWDCAERSYDEIKGALLGGVLLAQSTQAPHQVQKFRKDAAVRIPPYSRIISDIHLLNATAKAVTGSLTLKIYDMNPNDVKVQLVPFQVDDRAINVLARAKTRLVNHCPLDKDFQANGTPFTPKIHYILPHTHGYGKRFYVKTLGGTRDGETILDVDQSAGYEAYGRAFDPPFDMTGAAGLTVGCEYENNTDQTLGWGWSDEMCQTLGYMESPVAFVGTISTAAQGAADGSMQVFTGECDVLATPWDFNRPGGPPR</sequence>
<keyword evidence="3" id="KW-1185">Reference proteome</keyword>
<dbReference type="Gene3D" id="2.60.120.230">
    <property type="match status" value="1"/>
</dbReference>
<dbReference type="EMBL" id="CP089983">
    <property type="protein sequence ID" value="WXB07999.1"/>
    <property type="molecule type" value="Genomic_DNA"/>
</dbReference>
<feature type="chain" id="PRO_5047471819" description="Copper type II ascorbate-dependent monooxygenase C-terminal domain-containing protein" evidence="1">
    <location>
        <begin position="21"/>
        <end position="396"/>
    </location>
</feature>
<organism evidence="2 3">
    <name type="scientific">Pendulispora rubella</name>
    <dbReference type="NCBI Taxonomy" id="2741070"/>
    <lineage>
        <taxon>Bacteria</taxon>
        <taxon>Pseudomonadati</taxon>
        <taxon>Myxococcota</taxon>
        <taxon>Myxococcia</taxon>
        <taxon>Myxococcales</taxon>
        <taxon>Sorangiineae</taxon>
        <taxon>Pendulisporaceae</taxon>
        <taxon>Pendulispora</taxon>
    </lineage>
</organism>
<evidence type="ECO:0000256" key="1">
    <source>
        <dbReference type="SAM" id="SignalP"/>
    </source>
</evidence>
<name>A0ABZ2LAQ5_9BACT</name>